<sequence>MARRLTLIPIMKYIKLLRPAHWAKNTFLFIPLFFAGEIFNVAKVLELLLAFMAFSITASSIYIINDYQDIEADRQHPVKCKRPLASGEISRPAGLLMFIGCLAVGGALAWMVGAKFAFVLGIYFLMNLFYSFGLKNISILDIIILAIGFVLRVKAGGIAGGIAISEWLMVMIFLLALFMAIAKRRDDVLIRLQSGQEMRKAAKGYNPDFLNVMLALVSAVIIVCYLMYTMAPETQVRFHTYRLYYTTLFVIGGLLRYLQITYVENNTGSPTKILYKDRFIQLTILLWVLSFYVLIYWPTNKVFFE</sequence>
<reference evidence="8" key="1">
    <citation type="submission" date="2017-02" db="EMBL/GenBank/DDBJ databases">
        <authorList>
            <person name="Varghese N."/>
            <person name="Submissions S."/>
        </authorList>
    </citation>
    <scope>NUCLEOTIDE SEQUENCE [LARGE SCALE GENOMIC DNA]</scope>
    <source>
        <strain evidence="8">DSM 22224</strain>
    </source>
</reference>
<dbReference type="InterPro" id="IPR039653">
    <property type="entry name" value="Prenyltransferase"/>
</dbReference>
<evidence type="ECO:0000256" key="1">
    <source>
        <dbReference type="ARBA" id="ARBA00004141"/>
    </source>
</evidence>
<protein>
    <submittedName>
        <fullName evidence="7">4-hydroxybenzoate polyprenyltransferase</fullName>
    </submittedName>
</protein>
<feature type="transmembrane region" description="Helical" evidence="6">
    <location>
        <begin position="132"/>
        <end position="151"/>
    </location>
</feature>
<feature type="transmembrane region" description="Helical" evidence="6">
    <location>
        <begin position="209"/>
        <end position="231"/>
    </location>
</feature>
<keyword evidence="2" id="KW-1003">Cell membrane</keyword>
<dbReference type="InterPro" id="IPR044878">
    <property type="entry name" value="UbiA_sf"/>
</dbReference>
<evidence type="ECO:0000256" key="5">
    <source>
        <dbReference type="ARBA" id="ARBA00023136"/>
    </source>
</evidence>
<gene>
    <name evidence="7" type="ORF">SAMN04488128_106276</name>
</gene>
<dbReference type="GO" id="GO:0009247">
    <property type="term" value="P:glycolipid biosynthetic process"/>
    <property type="evidence" value="ECO:0007669"/>
    <property type="project" value="TreeGrafter"/>
</dbReference>
<dbReference type="Pfam" id="PF01040">
    <property type="entry name" value="UbiA"/>
    <property type="match status" value="1"/>
</dbReference>
<evidence type="ECO:0000256" key="2">
    <source>
        <dbReference type="ARBA" id="ARBA00022475"/>
    </source>
</evidence>
<dbReference type="GO" id="GO:0016765">
    <property type="term" value="F:transferase activity, transferring alkyl or aryl (other than methyl) groups"/>
    <property type="evidence" value="ECO:0007669"/>
    <property type="project" value="InterPro"/>
</dbReference>
<dbReference type="EMBL" id="FUWZ01000006">
    <property type="protein sequence ID" value="SKA43883.1"/>
    <property type="molecule type" value="Genomic_DNA"/>
</dbReference>
<feature type="transmembrane region" description="Helical" evidence="6">
    <location>
        <begin position="158"/>
        <end position="182"/>
    </location>
</feature>
<accession>A0A1T4TTT7</accession>
<evidence type="ECO:0000313" key="8">
    <source>
        <dbReference type="Proteomes" id="UP000190367"/>
    </source>
</evidence>
<dbReference type="NCBIfam" id="NF008977">
    <property type="entry name" value="PRK12324.1-2"/>
    <property type="match status" value="1"/>
</dbReference>
<feature type="transmembrane region" description="Helical" evidence="6">
    <location>
        <begin position="47"/>
        <end position="64"/>
    </location>
</feature>
<evidence type="ECO:0000313" key="7">
    <source>
        <dbReference type="EMBL" id="SKA43883.1"/>
    </source>
</evidence>
<comment type="subcellular location">
    <subcellularLocation>
        <location evidence="1">Membrane</location>
        <topology evidence="1">Multi-pass membrane protein</topology>
    </subcellularLocation>
</comment>
<dbReference type="CDD" id="cd13963">
    <property type="entry name" value="PT_UbiA_2"/>
    <property type="match status" value="1"/>
</dbReference>
<organism evidence="7 8">
    <name type="scientific">Chitinophaga eiseniae</name>
    <dbReference type="NCBI Taxonomy" id="634771"/>
    <lineage>
        <taxon>Bacteria</taxon>
        <taxon>Pseudomonadati</taxon>
        <taxon>Bacteroidota</taxon>
        <taxon>Chitinophagia</taxon>
        <taxon>Chitinophagales</taxon>
        <taxon>Chitinophagaceae</taxon>
        <taxon>Chitinophaga</taxon>
    </lineage>
</organism>
<dbReference type="InterPro" id="IPR000537">
    <property type="entry name" value="UbiA_prenyltransferase"/>
</dbReference>
<feature type="transmembrane region" description="Helical" evidence="6">
    <location>
        <begin position="95"/>
        <end position="126"/>
    </location>
</feature>
<keyword evidence="3 6" id="KW-0812">Transmembrane</keyword>
<keyword evidence="8" id="KW-1185">Reference proteome</keyword>
<feature type="transmembrane region" description="Helical" evidence="6">
    <location>
        <begin position="243"/>
        <end position="259"/>
    </location>
</feature>
<evidence type="ECO:0000256" key="4">
    <source>
        <dbReference type="ARBA" id="ARBA00022989"/>
    </source>
</evidence>
<evidence type="ECO:0000256" key="3">
    <source>
        <dbReference type="ARBA" id="ARBA00022692"/>
    </source>
</evidence>
<dbReference type="Proteomes" id="UP000190367">
    <property type="component" value="Unassembled WGS sequence"/>
</dbReference>
<dbReference type="PANTHER" id="PTHR11048:SF5">
    <property type="entry name" value="DECAPRENYL-PHOSPHATE PHOSPHORIBOSYLTRANSFERASE"/>
    <property type="match status" value="1"/>
</dbReference>
<evidence type="ECO:0000256" key="6">
    <source>
        <dbReference type="SAM" id="Phobius"/>
    </source>
</evidence>
<keyword evidence="4 6" id="KW-1133">Transmembrane helix</keyword>
<dbReference type="STRING" id="634771.SAMN04488128_106276"/>
<dbReference type="PANTHER" id="PTHR11048">
    <property type="entry name" value="PRENYLTRANSFERASES"/>
    <property type="match status" value="1"/>
</dbReference>
<keyword evidence="7" id="KW-0808">Transferase</keyword>
<keyword evidence="5 6" id="KW-0472">Membrane</keyword>
<proteinExistence type="predicted"/>
<name>A0A1T4TTT7_9BACT</name>
<dbReference type="GO" id="GO:0005886">
    <property type="term" value="C:plasma membrane"/>
    <property type="evidence" value="ECO:0007669"/>
    <property type="project" value="TreeGrafter"/>
</dbReference>
<dbReference type="AlphaFoldDB" id="A0A1T4TTT7"/>
<feature type="transmembrane region" description="Helical" evidence="6">
    <location>
        <begin position="21"/>
        <end position="41"/>
    </location>
</feature>
<dbReference type="Gene3D" id="1.10.357.140">
    <property type="entry name" value="UbiA prenyltransferase"/>
    <property type="match status" value="1"/>
</dbReference>
<feature type="transmembrane region" description="Helical" evidence="6">
    <location>
        <begin position="279"/>
        <end position="297"/>
    </location>
</feature>